<feature type="compositionally biased region" description="Acidic residues" evidence="1">
    <location>
        <begin position="167"/>
        <end position="183"/>
    </location>
</feature>
<evidence type="ECO:0000313" key="3">
    <source>
        <dbReference type="Proteomes" id="UP000238823"/>
    </source>
</evidence>
<gene>
    <name evidence="2" type="ORF">ENSA7_43720</name>
</gene>
<dbReference type="Proteomes" id="UP000238823">
    <property type="component" value="Unassembled WGS sequence"/>
</dbReference>
<dbReference type="Gene3D" id="1.25.40.10">
    <property type="entry name" value="Tetratricopeptide repeat domain"/>
    <property type="match status" value="1"/>
</dbReference>
<dbReference type="InterPro" id="IPR011990">
    <property type="entry name" value="TPR-like_helical_dom_sf"/>
</dbReference>
<evidence type="ECO:0008006" key="4">
    <source>
        <dbReference type="Google" id="ProtNLM"/>
    </source>
</evidence>
<evidence type="ECO:0000313" key="2">
    <source>
        <dbReference type="EMBL" id="PRQ05956.1"/>
    </source>
</evidence>
<dbReference type="EMBL" id="PVNL01000088">
    <property type="protein sequence ID" value="PRQ05956.1"/>
    <property type="molecule type" value="Genomic_DNA"/>
</dbReference>
<feature type="region of interest" description="Disordered" evidence="1">
    <location>
        <begin position="317"/>
        <end position="350"/>
    </location>
</feature>
<proteinExistence type="predicted"/>
<dbReference type="OrthoDB" id="5511696at2"/>
<dbReference type="SUPFAM" id="SSF48452">
    <property type="entry name" value="TPR-like"/>
    <property type="match status" value="1"/>
</dbReference>
<name>A0A2S9YLN3_9BACT</name>
<reference evidence="2 3" key="1">
    <citation type="submission" date="2018-03" db="EMBL/GenBank/DDBJ databases">
        <title>Draft Genome Sequences of the Obligatory Marine Myxobacteria Enhygromyxa salina SWB007.</title>
        <authorList>
            <person name="Poehlein A."/>
            <person name="Moghaddam J.A."/>
            <person name="Harms H."/>
            <person name="Alanjari M."/>
            <person name="Koenig G.M."/>
            <person name="Daniel R."/>
            <person name="Schaeberle T.F."/>
        </authorList>
    </citation>
    <scope>NUCLEOTIDE SEQUENCE [LARGE SCALE GENOMIC DNA]</scope>
    <source>
        <strain evidence="2 3">SWB007</strain>
    </source>
</reference>
<sequence>MAEFDPRELDILEDALEDIDQIDDLASLGLSPALSERLAEYQDVLALCREAFPTETPADHVLAEVIAEAHEVSRRPKLRDGLEVTGGWRSFWERWRGTVLPGLALAGTAAAVLLLLEPNVMRDDSQDRLTDDSATERAGRTNDTERSQPASEPTFESKGADDSAKDADDDSPDSPDSPEDVDDSAGVPIEGQDPDSGSLDDPRPDPGSLAVPQPDPPRKSGSPTHKSKPAAEPAVAPTPAPEPMSKDETWTSLERGNAARRTGDCDHAHSLYQEIIAAGSDSLAVARAKAGIGLCYEQDRRSSEATKWFDDARSEKPGIDAWINTQRDEQPLPGEKKKSKKSEAFDADSL</sequence>
<feature type="compositionally biased region" description="Basic and acidic residues" evidence="1">
    <location>
        <begin position="125"/>
        <end position="146"/>
    </location>
</feature>
<evidence type="ECO:0000256" key="1">
    <source>
        <dbReference type="SAM" id="MobiDB-lite"/>
    </source>
</evidence>
<comment type="caution">
    <text evidence="2">The sequence shown here is derived from an EMBL/GenBank/DDBJ whole genome shotgun (WGS) entry which is preliminary data.</text>
</comment>
<organism evidence="2 3">
    <name type="scientific">Enhygromyxa salina</name>
    <dbReference type="NCBI Taxonomy" id="215803"/>
    <lineage>
        <taxon>Bacteria</taxon>
        <taxon>Pseudomonadati</taxon>
        <taxon>Myxococcota</taxon>
        <taxon>Polyangia</taxon>
        <taxon>Nannocystales</taxon>
        <taxon>Nannocystaceae</taxon>
        <taxon>Enhygromyxa</taxon>
    </lineage>
</organism>
<dbReference type="RefSeq" id="WP_106091301.1">
    <property type="nucleotide sequence ID" value="NZ_PVNL01000088.1"/>
</dbReference>
<accession>A0A2S9YLN3</accession>
<feature type="compositionally biased region" description="Basic and acidic residues" evidence="1">
    <location>
        <begin position="326"/>
        <end position="344"/>
    </location>
</feature>
<feature type="region of interest" description="Disordered" evidence="1">
    <location>
        <begin position="125"/>
        <end position="263"/>
    </location>
</feature>
<dbReference type="AlphaFoldDB" id="A0A2S9YLN3"/>
<protein>
    <recommendedName>
        <fullName evidence="4">Tetratricopeptide repeat protein</fullName>
    </recommendedName>
</protein>